<dbReference type="GO" id="GO:0005516">
    <property type="term" value="F:calmodulin binding"/>
    <property type="evidence" value="ECO:0007669"/>
    <property type="project" value="InterPro"/>
</dbReference>
<dbReference type="Pfam" id="PF20451">
    <property type="entry name" value="Calmod_bind_M"/>
    <property type="match status" value="1"/>
</dbReference>
<evidence type="ECO:0000256" key="4">
    <source>
        <dbReference type="ARBA" id="ARBA00023125"/>
    </source>
</evidence>
<dbReference type="GO" id="GO:0005634">
    <property type="term" value="C:nucleus"/>
    <property type="evidence" value="ECO:0007669"/>
    <property type="project" value="UniProtKB-SubCell"/>
</dbReference>
<evidence type="ECO:0000256" key="6">
    <source>
        <dbReference type="ARBA" id="ARBA00023163"/>
    </source>
</evidence>
<keyword evidence="4" id="KW-0238">DNA-binding</keyword>
<dbReference type="InterPro" id="IPR046830">
    <property type="entry name" value="Calmod_bind_M"/>
</dbReference>
<evidence type="ECO:0000259" key="10">
    <source>
        <dbReference type="Pfam" id="PF20451"/>
    </source>
</evidence>
<dbReference type="GO" id="GO:0080142">
    <property type="term" value="P:regulation of salicylic acid biosynthetic process"/>
    <property type="evidence" value="ECO:0007669"/>
    <property type="project" value="TreeGrafter"/>
</dbReference>
<evidence type="ECO:0000256" key="2">
    <source>
        <dbReference type="ARBA" id="ARBA00007214"/>
    </source>
</evidence>
<dbReference type="PANTHER" id="PTHR31713">
    <property type="entry name" value="OS02G0177800 PROTEIN"/>
    <property type="match status" value="1"/>
</dbReference>
<comment type="caution">
    <text evidence="12">The sequence shown here is derived from an EMBL/GenBank/DDBJ whole genome shotgun (WGS) entry which is preliminary data.</text>
</comment>
<comment type="subcellular location">
    <subcellularLocation>
        <location evidence="1">Nucleus</location>
    </subcellularLocation>
</comment>
<name>A0AA38TET0_9ASTR</name>
<evidence type="ECO:0000259" key="11">
    <source>
        <dbReference type="Pfam" id="PF20452"/>
    </source>
</evidence>
<accession>A0AA38TET0</accession>
<keyword evidence="5" id="KW-0010">Activator</keyword>
<feature type="compositionally biased region" description="Acidic residues" evidence="8">
    <location>
        <begin position="33"/>
        <end position="47"/>
    </location>
</feature>
<comment type="similarity">
    <text evidence="2">Belongs to the plant ACBP60 protein family.</text>
</comment>
<dbReference type="GO" id="GO:0003700">
    <property type="term" value="F:DNA-binding transcription factor activity"/>
    <property type="evidence" value="ECO:0007669"/>
    <property type="project" value="TreeGrafter"/>
</dbReference>
<proteinExistence type="inferred from homology"/>
<feature type="compositionally biased region" description="Polar residues" evidence="8">
    <location>
        <begin position="958"/>
        <end position="976"/>
    </location>
</feature>
<sequence>MSLYHDDVDDDQSRNFNSQNVVELGLSKPCNFGDDDDDDRIKDDDDDDNLMRFSPLREDELKEKLALIPQNLRREFDRWIRIVNQFVFILIDLDIHGTCKLSTDVNAEKQKYLSLMEEKFGLDPLTSMTRNFDYTASTSGSQALELQFLHGISTPIFTGMNIKGEEDKPFIVALVDGTGKIVNTGVRAAVTVEIVVLEGGCNDVEAKNWSSDEFNKKIVRQWNGTKVLQGNTFLNLKDGIGYVDKISFTHNKTWKKKRNLRLGARSGNAVFVKEAKTESFLVSDKRDRLYKNHSIPDLHDDVWRLHMIGKNGPLTKNLAREKIKTIFHRAKQGKNLKKSVEHALTCPTILRYPSSYQHEPEEDAKKLVISAFENWGDVTYVDEDQFVADCSNPSVYGLAKTEMVTPCFNTLVTTYDKNIRLVGIDLHINEVSLFGNMLFDEQNPNPDLLPESLRKQYHDTYERRTRKKEVRILKTKSPAPTVTSSKDVYAHKRRVRKTTNLLFGVETPPAVGTYSFRLVGRALGPLADMPTLHKVKLGRPFVQFGQLANWGHRSMRKINEEQQKFLFLMVKKYGLNILKGMTGNFDCTASTSGSQALQLQFSNGISTPVSTGMDIKGEDDKPFMVALVDGTGEIVKTGAAAAAKVEIVVLEGDCSDDEAKNWSSDKFNNKIVPDWNGTKVLQGNVVLNLKEGVGYVDKISFTHNKDWKEKRECRLGARFVDAVLAKEAKTESFIVVDKRNLLYCKHPTPSSSDELWRLDKISRRSVRFKRISNLTILQTKHGIGMDLKSKSSQIHSIPANQTVSNEKCEILDVSPKKWEDITEHAQRCKDDKGIYLYHHPRDSQKSNGVVFNIFGQLVGLIAESQFIPSDKLPGDKKADAQELVVSSSEHWKEVIPFTDQASLMNHLQITSNSLRLGLSVVIPQTTDTHDPATLTSPQVIKPISTTDIQGYDDLSFDGRTQSPKRSASEPAVSNSPKKPRDDYPWISPSAPSVGTSRMTYMNVTETLQEPNDLEHDPDDIMKYLNLNPFDTWKMVWYVVGWISVISKVRKRRMTFCRQLSNCLVDAE</sequence>
<dbReference type="Proteomes" id="UP001172457">
    <property type="component" value="Chromosome 2"/>
</dbReference>
<dbReference type="PANTHER" id="PTHR31713:SF77">
    <property type="entry name" value="CALMODULIN-BINDING PROTEIN, REVERSE TRANSCRIPTASE, RNA-DEPENDENT DNA POLYMERASE-RELATED"/>
    <property type="match status" value="1"/>
</dbReference>
<dbReference type="InterPro" id="IPR012416">
    <property type="entry name" value="CBP60"/>
</dbReference>
<dbReference type="EMBL" id="JARYMX010000002">
    <property type="protein sequence ID" value="KAJ9559634.1"/>
    <property type="molecule type" value="Genomic_DNA"/>
</dbReference>
<evidence type="ECO:0000313" key="12">
    <source>
        <dbReference type="EMBL" id="KAJ9559634.1"/>
    </source>
</evidence>
<evidence type="ECO:0000256" key="8">
    <source>
        <dbReference type="SAM" id="MobiDB-lite"/>
    </source>
</evidence>
<organism evidence="12 13">
    <name type="scientific">Centaurea solstitialis</name>
    <name type="common">yellow star-thistle</name>
    <dbReference type="NCBI Taxonomy" id="347529"/>
    <lineage>
        <taxon>Eukaryota</taxon>
        <taxon>Viridiplantae</taxon>
        <taxon>Streptophyta</taxon>
        <taxon>Embryophyta</taxon>
        <taxon>Tracheophyta</taxon>
        <taxon>Spermatophyta</taxon>
        <taxon>Magnoliopsida</taxon>
        <taxon>eudicotyledons</taxon>
        <taxon>Gunneridae</taxon>
        <taxon>Pentapetalae</taxon>
        <taxon>asterids</taxon>
        <taxon>campanulids</taxon>
        <taxon>Asterales</taxon>
        <taxon>Asteraceae</taxon>
        <taxon>Carduoideae</taxon>
        <taxon>Cardueae</taxon>
        <taxon>Centaureinae</taxon>
        <taxon>Centaurea</taxon>
    </lineage>
</organism>
<gene>
    <name evidence="12" type="ORF">OSB04_004794</name>
</gene>
<feature type="domain" description="Calmodulin binding protein-like N-terminal" evidence="9">
    <location>
        <begin position="597"/>
        <end position="737"/>
    </location>
</feature>
<keyword evidence="7" id="KW-0539">Nucleus</keyword>
<dbReference type="GO" id="GO:0043565">
    <property type="term" value="F:sequence-specific DNA binding"/>
    <property type="evidence" value="ECO:0007669"/>
    <property type="project" value="TreeGrafter"/>
</dbReference>
<reference evidence="12" key="1">
    <citation type="submission" date="2023-03" db="EMBL/GenBank/DDBJ databases">
        <title>Chromosome-scale reference genome and RAD-based genetic map of yellow starthistle (Centaurea solstitialis) reveal putative structural variation and QTLs associated with invader traits.</title>
        <authorList>
            <person name="Reatini B."/>
            <person name="Cang F.A."/>
            <person name="Jiang Q."/>
            <person name="Mckibben M.T.W."/>
            <person name="Barker M.S."/>
            <person name="Rieseberg L.H."/>
            <person name="Dlugosch K.M."/>
        </authorList>
    </citation>
    <scope>NUCLEOTIDE SEQUENCE</scope>
    <source>
        <strain evidence="12">CAN-66</strain>
        <tissue evidence="12">Leaf</tissue>
    </source>
</reference>
<feature type="region of interest" description="Disordered" evidence="8">
    <location>
        <begin position="950"/>
        <end position="990"/>
    </location>
</feature>
<evidence type="ECO:0000256" key="1">
    <source>
        <dbReference type="ARBA" id="ARBA00004123"/>
    </source>
</evidence>
<feature type="domain" description="Calmodulin binding protein-like N-terminal" evidence="9">
    <location>
        <begin position="144"/>
        <end position="285"/>
    </location>
</feature>
<dbReference type="InterPro" id="IPR046829">
    <property type="entry name" value="Calmod_bind_C"/>
</dbReference>
<evidence type="ECO:0000256" key="5">
    <source>
        <dbReference type="ARBA" id="ARBA00023159"/>
    </source>
</evidence>
<dbReference type="Pfam" id="PF07887">
    <property type="entry name" value="Calmodulin_bind"/>
    <property type="match status" value="2"/>
</dbReference>
<keyword evidence="3" id="KW-0805">Transcription regulation</keyword>
<feature type="domain" description="Calmodulin binding protein central" evidence="10">
    <location>
        <begin position="298"/>
        <end position="326"/>
    </location>
</feature>
<evidence type="ECO:0000313" key="13">
    <source>
        <dbReference type="Proteomes" id="UP001172457"/>
    </source>
</evidence>
<evidence type="ECO:0000256" key="3">
    <source>
        <dbReference type="ARBA" id="ARBA00023015"/>
    </source>
</evidence>
<evidence type="ECO:0000256" key="7">
    <source>
        <dbReference type="ARBA" id="ARBA00023242"/>
    </source>
</evidence>
<dbReference type="AlphaFoldDB" id="A0AA38TET0"/>
<evidence type="ECO:0000259" key="9">
    <source>
        <dbReference type="Pfam" id="PF07887"/>
    </source>
</evidence>
<protein>
    <submittedName>
        <fullName evidence="12">Uncharacterized protein</fullName>
    </submittedName>
</protein>
<feature type="region of interest" description="Disordered" evidence="8">
    <location>
        <begin position="1"/>
        <end position="47"/>
    </location>
</feature>
<dbReference type="Pfam" id="PF20452">
    <property type="entry name" value="Calmod_bind_C"/>
    <property type="match status" value="1"/>
</dbReference>
<feature type="domain" description="Calmodulin binding protein C-terminal" evidence="11">
    <location>
        <begin position="834"/>
        <end position="896"/>
    </location>
</feature>
<keyword evidence="6" id="KW-0804">Transcription</keyword>
<dbReference type="InterPro" id="IPR046831">
    <property type="entry name" value="Calmodulin_bind_N"/>
</dbReference>
<keyword evidence="13" id="KW-1185">Reference proteome</keyword>